<evidence type="ECO:0000313" key="2">
    <source>
        <dbReference type="Proteomes" id="UP000535543"/>
    </source>
</evidence>
<dbReference type="AlphaFoldDB" id="A0A848KL56"/>
<organism evidence="1 2">
    <name type="scientific">Antrihabitans stalactiti</name>
    <dbReference type="NCBI Taxonomy" id="2584121"/>
    <lineage>
        <taxon>Bacteria</taxon>
        <taxon>Bacillati</taxon>
        <taxon>Actinomycetota</taxon>
        <taxon>Actinomycetes</taxon>
        <taxon>Mycobacteriales</taxon>
        <taxon>Nocardiaceae</taxon>
        <taxon>Antrihabitans</taxon>
    </lineage>
</organism>
<sequence length="160" mass="16550">MRTTAGTTSPSVLAATADSYRDRGWLVSTTANGISLITDAAVCGIELPEELAEGVHAFMQANGLVGPVITLPGATNREIHLVTGVAKATMALEALRKLGAIIYQDGAGIPLPPTQLSAGSARWAIAPEDCRWTPPVVALAAAVRATTSRRWTARSASVAC</sequence>
<comment type="caution">
    <text evidence="1">The sequence shown here is derived from an EMBL/GenBank/DDBJ whole genome shotgun (WGS) entry which is preliminary data.</text>
</comment>
<gene>
    <name evidence="1" type="ORF">FGL95_26380</name>
</gene>
<dbReference type="EMBL" id="VCQU01000011">
    <property type="protein sequence ID" value="NMN98566.1"/>
    <property type="molecule type" value="Genomic_DNA"/>
</dbReference>
<reference evidence="1 2" key="2">
    <citation type="submission" date="2020-06" db="EMBL/GenBank/DDBJ databases">
        <title>Antribacter stalactiti gen. nov., sp. nov., a new member of the family Nacardiaceae isolated from a cave.</title>
        <authorList>
            <person name="Kim I.S."/>
        </authorList>
    </citation>
    <scope>NUCLEOTIDE SEQUENCE [LARGE SCALE GENOMIC DNA]</scope>
    <source>
        <strain evidence="1 2">YC2-7</strain>
    </source>
</reference>
<name>A0A848KL56_9NOCA</name>
<proteinExistence type="predicted"/>
<keyword evidence="2" id="KW-1185">Reference proteome</keyword>
<accession>A0A848KL56</accession>
<reference evidence="1 2" key="1">
    <citation type="submission" date="2019-05" db="EMBL/GenBank/DDBJ databases">
        <authorList>
            <person name="Lee S.D."/>
        </authorList>
    </citation>
    <scope>NUCLEOTIDE SEQUENCE [LARGE SCALE GENOMIC DNA]</scope>
    <source>
        <strain evidence="1 2">YC2-7</strain>
    </source>
</reference>
<protein>
    <submittedName>
        <fullName evidence="1">Uncharacterized protein</fullName>
    </submittedName>
</protein>
<dbReference type="RefSeq" id="WP_169593046.1">
    <property type="nucleotide sequence ID" value="NZ_VCQU01000011.1"/>
</dbReference>
<evidence type="ECO:0000313" key="1">
    <source>
        <dbReference type="EMBL" id="NMN98566.1"/>
    </source>
</evidence>
<dbReference type="Proteomes" id="UP000535543">
    <property type="component" value="Unassembled WGS sequence"/>
</dbReference>